<dbReference type="SUPFAM" id="SSF142019">
    <property type="entry name" value="Nqo1 FMN-binding domain-like"/>
    <property type="match status" value="1"/>
</dbReference>
<dbReference type="Proteomes" id="UP000676194">
    <property type="component" value="Chromosome"/>
</dbReference>
<dbReference type="SUPFAM" id="SSF52833">
    <property type="entry name" value="Thioredoxin-like"/>
    <property type="match status" value="1"/>
</dbReference>
<dbReference type="InterPro" id="IPR041921">
    <property type="entry name" value="NuoE_N"/>
</dbReference>
<dbReference type="Pfam" id="PF01257">
    <property type="entry name" value="2Fe-2S_thioredx"/>
    <property type="match status" value="1"/>
</dbReference>
<evidence type="ECO:0000259" key="6">
    <source>
        <dbReference type="SMART" id="SM00928"/>
    </source>
</evidence>
<dbReference type="Gene3D" id="3.10.20.600">
    <property type="match status" value="1"/>
</dbReference>
<dbReference type="InterPro" id="IPR036249">
    <property type="entry name" value="Thioredoxin-like_sf"/>
</dbReference>
<evidence type="ECO:0000256" key="4">
    <source>
        <dbReference type="ARBA" id="ARBA00023004"/>
    </source>
</evidence>
<dbReference type="Pfam" id="PF10589">
    <property type="entry name" value="NADH_4Fe-4S"/>
    <property type="match status" value="1"/>
</dbReference>
<keyword evidence="4" id="KW-0408">Iron</keyword>
<dbReference type="SMART" id="SM00928">
    <property type="entry name" value="NADH_4Fe-4S"/>
    <property type="match status" value="1"/>
</dbReference>
<evidence type="ECO:0000256" key="2">
    <source>
        <dbReference type="ARBA" id="ARBA00022485"/>
    </source>
</evidence>
<dbReference type="KEGG" id="tsph:KIH39_06290"/>
<name>A0A8E6B9A7_9BACT</name>
<dbReference type="SUPFAM" id="SSF140490">
    <property type="entry name" value="Nqo1C-terminal domain-like"/>
    <property type="match status" value="1"/>
</dbReference>
<reference evidence="7" key="1">
    <citation type="submission" date="2021-05" db="EMBL/GenBank/DDBJ databases">
        <title>Complete genome sequence of the cellulolytic planctomycete Telmatocola sphagniphila SP2T and characterization of the first cellulase from planctomycetes.</title>
        <authorList>
            <person name="Rakitin A.L."/>
            <person name="Beletsky A.V."/>
            <person name="Naumoff D.G."/>
            <person name="Kulichevskaya I.S."/>
            <person name="Mardanov A.V."/>
            <person name="Ravin N.V."/>
            <person name="Dedysh S.N."/>
        </authorList>
    </citation>
    <scope>NUCLEOTIDE SEQUENCE</scope>
    <source>
        <strain evidence="7">SP2T</strain>
    </source>
</reference>
<sequence length="593" mass="65194">MAQVSEQLKLLIRILLRESNSDKTNLVPLLRQIRQVAGPITKPMVAFIASELNLHYSAVLDTASFYTFLDFNRTGKIAIRLAKTPISLMKGADELAAAFEKALGVTMGGTSSDGQFSLSWTSDLGMSDQEPSALIEDWPLTRLSPNHVPEIIQLLRSGLPLSQHDHSRVDFGIQRKGPVLFSEHPPNEGLQKALLLAPENVIEEVTRSRLRGRGGAGFPTGLKWKSCRSFAARDRVVICNADEGEPGTFKDRVLLSEVPELLLEGITIAAWAIGASIGIIYLRAEYAYLKPVLEKHLQERREKGLLGTRIHDKDFSFDIQIHMGAGAYICGEESALIESLEGKRGAPRDRPPYPTERGYLGLPTTVNNVETFACIPRILARGADWFSRIGTHDSTGTKLHSISGDCNKPGVYEVPFGATVKELLELADAPDVAAVQIGGPSGHLIGPKDFDRKIAFEDLPSGGSFMIFNSQRDLLQIVRGFSEFFKEESCGWCVPCRVGTALFPRLLDKILGQQGTLADLHQLESLAGTVARTSRCGLGQTAPNPILDSLKNFRPLWDSQLTNLDFQPDFDLEKSLAEATQLRTDARERISLL</sequence>
<dbReference type="PROSITE" id="PS00645">
    <property type="entry name" value="COMPLEX1_51K_2"/>
    <property type="match status" value="1"/>
</dbReference>
<feature type="domain" description="NADH-ubiquinone oxidoreductase 51kDa subunit iron-sulphur binding" evidence="6">
    <location>
        <begin position="475"/>
        <end position="520"/>
    </location>
</feature>
<evidence type="ECO:0000313" key="8">
    <source>
        <dbReference type="Proteomes" id="UP000676194"/>
    </source>
</evidence>
<dbReference type="RefSeq" id="WP_213498405.1">
    <property type="nucleotide sequence ID" value="NZ_CP074694.1"/>
</dbReference>
<dbReference type="Pfam" id="PF01512">
    <property type="entry name" value="Complex1_51K"/>
    <property type="match status" value="1"/>
</dbReference>
<dbReference type="InterPro" id="IPR011538">
    <property type="entry name" value="Nuo51_FMN-bd"/>
</dbReference>
<dbReference type="GO" id="GO:0008137">
    <property type="term" value="F:NADH dehydrogenase (ubiquinone) activity"/>
    <property type="evidence" value="ECO:0007669"/>
    <property type="project" value="InterPro"/>
</dbReference>
<keyword evidence="3" id="KW-0479">Metal-binding</keyword>
<dbReference type="GO" id="GO:0010181">
    <property type="term" value="F:FMN binding"/>
    <property type="evidence" value="ECO:0007669"/>
    <property type="project" value="InterPro"/>
</dbReference>
<dbReference type="PROSITE" id="PS00644">
    <property type="entry name" value="COMPLEX1_51K_1"/>
    <property type="match status" value="1"/>
</dbReference>
<dbReference type="GO" id="GO:0051539">
    <property type="term" value="F:4 iron, 4 sulfur cluster binding"/>
    <property type="evidence" value="ECO:0007669"/>
    <property type="project" value="UniProtKB-KW"/>
</dbReference>
<dbReference type="PANTHER" id="PTHR43578:SF3">
    <property type="entry name" value="NADH-QUINONE OXIDOREDUCTASE SUBUNIT F"/>
    <property type="match status" value="1"/>
</dbReference>
<dbReference type="PANTHER" id="PTHR43578">
    <property type="entry name" value="NADH-QUINONE OXIDOREDUCTASE SUBUNIT F"/>
    <property type="match status" value="1"/>
</dbReference>
<evidence type="ECO:0000256" key="3">
    <source>
        <dbReference type="ARBA" id="ARBA00022723"/>
    </source>
</evidence>
<dbReference type="GO" id="GO:0046872">
    <property type="term" value="F:metal ion binding"/>
    <property type="evidence" value="ECO:0007669"/>
    <property type="project" value="UniProtKB-KW"/>
</dbReference>
<dbReference type="Gene3D" id="3.40.50.11540">
    <property type="entry name" value="NADH-ubiquinone oxidoreductase 51kDa subunit"/>
    <property type="match status" value="1"/>
</dbReference>
<dbReference type="Gene3D" id="1.10.10.1590">
    <property type="entry name" value="NADH-quinone oxidoreductase subunit E"/>
    <property type="match status" value="1"/>
</dbReference>
<dbReference type="FunFam" id="3.40.50.11540:FF:000001">
    <property type="entry name" value="NADH dehydrogenase [ubiquinone] flavoprotein 1, mitochondrial"/>
    <property type="match status" value="1"/>
</dbReference>
<dbReference type="AlphaFoldDB" id="A0A8E6B9A7"/>
<dbReference type="InterPro" id="IPR001949">
    <property type="entry name" value="NADH-UbQ_OxRdtase_51kDa_CS"/>
</dbReference>
<proteinExistence type="inferred from homology"/>
<keyword evidence="8" id="KW-1185">Reference proteome</keyword>
<accession>A0A8E6B9A7</accession>
<dbReference type="Gene3D" id="1.20.1440.230">
    <property type="entry name" value="NADH-ubiquinone oxidoreductase 51kDa subunit, iron-sulphur binding domain"/>
    <property type="match status" value="1"/>
</dbReference>
<keyword evidence="2" id="KW-0004">4Fe-4S</keyword>
<gene>
    <name evidence="7" type="ORF">KIH39_06290</name>
</gene>
<organism evidence="7 8">
    <name type="scientific">Telmatocola sphagniphila</name>
    <dbReference type="NCBI Taxonomy" id="1123043"/>
    <lineage>
        <taxon>Bacteria</taxon>
        <taxon>Pseudomonadati</taxon>
        <taxon>Planctomycetota</taxon>
        <taxon>Planctomycetia</taxon>
        <taxon>Gemmatales</taxon>
        <taxon>Gemmataceae</taxon>
    </lineage>
</organism>
<evidence type="ECO:0000313" key="7">
    <source>
        <dbReference type="EMBL" id="QVL33516.1"/>
    </source>
</evidence>
<dbReference type="SUPFAM" id="SSF142984">
    <property type="entry name" value="Nqo1 middle domain-like"/>
    <property type="match status" value="1"/>
</dbReference>
<keyword evidence="5" id="KW-0411">Iron-sulfur</keyword>
<evidence type="ECO:0000256" key="1">
    <source>
        <dbReference type="ARBA" id="ARBA00007523"/>
    </source>
</evidence>
<dbReference type="InterPro" id="IPR037207">
    <property type="entry name" value="Nuop51_4Fe4S-bd_sf"/>
</dbReference>
<comment type="similarity">
    <text evidence="1">Belongs to the complex I 51 kDa subunit family.</text>
</comment>
<dbReference type="Gene3D" id="3.40.30.10">
    <property type="entry name" value="Glutaredoxin"/>
    <property type="match status" value="1"/>
</dbReference>
<dbReference type="InterPro" id="IPR019575">
    <property type="entry name" value="Nuop51_4Fe4S-bd"/>
</dbReference>
<dbReference type="EMBL" id="CP074694">
    <property type="protein sequence ID" value="QVL33516.1"/>
    <property type="molecule type" value="Genomic_DNA"/>
</dbReference>
<evidence type="ECO:0000256" key="5">
    <source>
        <dbReference type="ARBA" id="ARBA00023014"/>
    </source>
</evidence>
<protein>
    <submittedName>
        <fullName evidence="7">NAD(P)H-dependent oxidoreductase subunit E</fullName>
    </submittedName>
</protein>
<dbReference type="InterPro" id="IPR037225">
    <property type="entry name" value="Nuo51_FMN-bd_sf"/>
</dbReference>